<dbReference type="InterPro" id="IPR027417">
    <property type="entry name" value="P-loop_NTPase"/>
</dbReference>
<dbReference type="SUPFAM" id="SSF52540">
    <property type="entry name" value="P-loop containing nucleoside triphosphate hydrolases"/>
    <property type="match status" value="1"/>
</dbReference>
<dbReference type="InterPro" id="IPR003593">
    <property type="entry name" value="AAA+_ATPase"/>
</dbReference>
<dbReference type="RefSeq" id="WP_345242944.1">
    <property type="nucleotide sequence ID" value="NZ_BAABHD010000023.1"/>
</dbReference>
<dbReference type="SMART" id="SM00382">
    <property type="entry name" value="AAA"/>
    <property type="match status" value="1"/>
</dbReference>
<dbReference type="InterPro" id="IPR050763">
    <property type="entry name" value="ABC_transporter_ATP-binding"/>
</dbReference>
<sequence>MLGFLLYIQLMLSVENLSYRYPHNADLTLQQLDFAIAQGEVFGFLGPSGSGKSTTQKILYKLLTGYEGTIHFAGKPLADWGREFYEQIGVSFELPNHYTKLTAEENLRFFSSFYARPAGNLHEWLDKVGLGTDANKPVADFSKGMKMRLNFVRALLHNPDVLFLDEPTSGLDPINAGKIKRIIRELKAQGKTIFITTHNMFDADQLCDRVALLHQGQIKALDSPATLKLQYGTRNVRVTTRNEPDQVFPLDSLGHNPDFMRLLQLNQIETIHSQEATLEEVFIKITGRQLV</sequence>
<name>A0ABP8MRB2_9BACT</name>
<dbReference type="PROSITE" id="PS00211">
    <property type="entry name" value="ABC_TRANSPORTER_1"/>
    <property type="match status" value="1"/>
</dbReference>
<keyword evidence="3 5" id="KW-0067">ATP-binding</keyword>
<dbReference type="CDD" id="cd03230">
    <property type="entry name" value="ABC_DR_subfamily_A"/>
    <property type="match status" value="1"/>
</dbReference>
<reference evidence="6" key="1">
    <citation type="journal article" date="2019" name="Int. J. Syst. Evol. Microbiol.">
        <title>The Global Catalogue of Microorganisms (GCM) 10K type strain sequencing project: providing services to taxonomists for standard genome sequencing and annotation.</title>
        <authorList>
            <consortium name="The Broad Institute Genomics Platform"/>
            <consortium name="The Broad Institute Genome Sequencing Center for Infectious Disease"/>
            <person name="Wu L."/>
            <person name="Ma J."/>
        </authorList>
    </citation>
    <scope>NUCLEOTIDE SEQUENCE [LARGE SCALE GENOMIC DNA]</scope>
    <source>
        <strain evidence="6">JCM 17927</strain>
    </source>
</reference>
<dbReference type="GO" id="GO:0005524">
    <property type="term" value="F:ATP binding"/>
    <property type="evidence" value="ECO:0007669"/>
    <property type="project" value="UniProtKB-KW"/>
</dbReference>
<dbReference type="InterPro" id="IPR017871">
    <property type="entry name" value="ABC_transporter-like_CS"/>
</dbReference>
<organism evidence="5 6">
    <name type="scientific">Nibrella saemangeumensis</name>
    <dbReference type="NCBI Taxonomy" id="1084526"/>
    <lineage>
        <taxon>Bacteria</taxon>
        <taxon>Pseudomonadati</taxon>
        <taxon>Bacteroidota</taxon>
        <taxon>Cytophagia</taxon>
        <taxon>Cytophagales</taxon>
        <taxon>Spirosomataceae</taxon>
        <taxon>Nibrella</taxon>
    </lineage>
</organism>
<dbReference type="Proteomes" id="UP001501175">
    <property type="component" value="Unassembled WGS sequence"/>
</dbReference>
<dbReference type="Gene3D" id="3.40.50.300">
    <property type="entry name" value="P-loop containing nucleotide triphosphate hydrolases"/>
    <property type="match status" value="1"/>
</dbReference>
<dbReference type="PANTHER" id="PTHR42711:SF18">
    <property type="entry name" value="ABC TRANSPORTER, ATP-BINDING PROTEIN"/>
    <property type="match status" value="1"/>
</dbReference>
<protein>
    <submittedName>
        <fullName evidence="5">ABC transporter ATP-binding protein</fullName>
    </submittedName>
</protein>
<evidence type="ECO:0000259" key="4">
    <source>
        <dbReference type="PROSITE" id="PS50893"/>
    </source>
</evidence>
<dbReference type="PANTHER" id="PTHR42711">
    <property type="entry name" value="ABC TRANSPORTER ATP-BINDING PROTEIN"/>
    <property type="match status" value="1"/>
</dbReference>
<evidence type="ECO:0000256" key="1">
    <source>
        <dbReference type="ARBA" id="ARBA00022448"/>
    </source>
</evidence>
<keyword evidence="1" id="KW-0813">Transport</keyword>
<dbReference type="EMBL" id="BAABHD010000023">
    <property type="protein sequence ID" value="GAA4453751.1"/>
    <property type="molecule type" value="Genomic_DNA"/>
</dbReference>
<evidence type="ECO:0000256" key="3">
    <source>
        <dbReference type="ARBA" id="ARBA00022840"/>
    </source>
</evidence>
<dbReference type="Pfam" id="PF00005">
    <property type="entry name" value="ABC_tran"/>
    <property type="match status" value="1"/>
</dbReference>
<dbReference type="PROSITE" id="PS50893">
    <property type="entry name" value="ABC_TRANSPORTER_2"/>
    <property type="match status" value="1"/>
</dbReference>
<accession>A0ABP8MRB2</accession>
<gene>
    <name evidence="5" type="ORF">GCM10023189_19270</name>
</gene>
<evidence type="ECO:0000313" key="6">
    <source>
        <dbReference type="Proteomes" id="UP001501175"/>
    </source>
</evidence>
<proteinExistence type="predicted"/>
<keyword evidence="2" id="KW-0547">Nucleotide-binding</keyword>
<feature type="domain" description="ABC transporter" evidence="4">
    <location>
        <begin position="12"/>
        <end position="240"/>
    </location>
</feature>
<comment type="caution">
    <text evidence="5">The sequence shown here is derived from an EMBL/GenBank/DDBJ whole genome shotgun (WGS) entry which is preliminary data.</text>
</comment>
<evidence type="ECO:0000313" key="5">
    <source>
        <dbReference type="EMBL" id="GAA4453751.1"/>
    </source>
</evidence>
<keyword evidence="6" id="KW-1185">Reference proteome</keyword>
<evidence type="ECO:0000256" key="2">
    <source>
        <dbReference type="ARBA" id="ARBA00022741"/>
    </source>
</evidence>
<dbReference type="InterPro" id="IPR003439">
    <property type="entry name" value="ABC_transporter-like_ATP-bd"/>
</dbReference>